<organism evidence="1">
    <name type="scientific">Feline immunodeficiency virus</name>
    <dbReference type="NCBI Taxonomy" id="11673"/>
    <lineage>
        <taxon>Viruses</taxon>
        <taxon>Riboviria</taxon>
        <taxon>Pararnavirae</taxon>
        <taxon>Artverviricota</taxon>
        <taxon>Revtraviricetes</taxon>
        <taxon>Ortervirales</taxon>
        <taxon>Retroviridae</taxon>
        <taxon>Orthoretrovirinae</taxon>
        <taxon>Lentivirus</taxon>
        <taxon>Lentivirus felimdef</taxon>
    </lineage>
</organism>
<dbReference type="EMBL" id="LC177501">
    <property type="protein sequence ID" value="BAX00779.1"/>
    <property type="molecule type" value="Genomic_RNA"/>
</dbReference>
<proteinExistence type="predicted"/>
<protein>
    <submittedName>
        <fullName evidence="1">Virus infectivity factor</fullName>
    </submittedName>
</protein>
<gene>
    <name evidence="1" type="primary">vif</name>
</gene>
<accession>A0A1S7IWV9</accession>
<evidence type="ECO:0000313" key="1">
    <source>
        <dbReference type="EMBL" id="BAX00779.1"/>
    </source>
</evidence>
<name>A0A1S7IWV9_9RETR</name>
<reference evidence="1" key="1">
    <citation type="journal article" date="2017" name="J. Virol.">
        <title>Feline immunodeficiency virus evolutionarily acquires two proteins, Vif and protease, capable of antagonizing feline APOBEC3.</title>
        <authorList>
            <person name="Yoshikawa R."/>
            <person name="Takeuchi J.S."/>
            <person name="Yamada E."/>
            <person name="Nakano Y."/>
            <person name="Misawa N."/>
            <person name="Kimura Y."/>
            <person name="Ren F."/>
            <person name="Miyazawa T."/>
            <person name="Koyanagi Y."/>
            <person name="Sato K."/>
        </authorList>
    </citation>
    <scope>NUCLEOTIDE SEQUENCE</scope>
    <source>
        <strain evidence="1">TI-2</strain>
    </source>
</reference>
<sequence length="250" mass="29418">MSEDWQVRRHPFQVLLGGVSSAMLYISELPEELQIKYKKDFKKRLAQKERRFIRWLRRAEGIRWSFHTREYYIGYVKEMVAGSSEPHSLNLYCYISNPLWHLTYRPTLTHFNKEWPFVNIWIKTGFMWDNIEAQRICRGGEVTDFWLPGMVGIVIKAFSCHERKIEISPAQVIRGEVDPQDWCGDCWLLMCLRGSPPSSLQRATMLACGNKVEDWIGCCHQRFVSAFRTPADLEVVQHCAAWELRWTGQL</sequence>
<dbReference type="GO" id="GO:0019058">
    <property type="term" value="P:viral life cycle"/>
    <property type="evidence" value="ECO:0007669"/>
    <property type="project" value="InterPro"/>
</dbReference>
<dbReference type="Pfam" id="PF05851">
    <property type="entry name" value="Lentivirus_VIF"/>
    <property type="match status" value="1"/>
</dbReference>
<dbReference type="InterPro" id="IPR008668">
    <property type="entry name" value="Vir_infectivity_fact_Lentivir"/>
</dbReference>